<name>A0A2U2HKG7_9BURK</name>
<proteinExistence type="predicted"/>
<dbReference type="Proteomes" id="UP000241421">
    <property type="component" value="Unassembled WGS sequence"/>
</dbReference>
<reference evidence="1 2" key="1">
    <citation type="submission" date="2018-04" db="EMBL/GenBank/DDBJ databases">
        <title>Massilia violaceinigra sp. nov., a novel purple-pigmented bacterium isolated from Tianshan glacier, Xinjiang, China.</title>
        <authorList>
            <person name="Wang H."/>
        </authorList>
    </citation>
    <scope>NUCLEOTIDE SEQUENCE [LARGE SCALE GENOMIC DNA]</scope>
    <source>
        <strain evidence="1 2">B448-2</strain>
    </source>
</reference>
<evidence type="ECO:0000313" key="2">
    <source>
        <dbReference type="Proteomes" id="UP000241421"/>
    </source>
</evidence>
<gene>
    <name evidence="1" type="ORF">C7C56_013080</name>
</gene>
<sequence length="277" mass="30567">MGRDIYPLGASEKSLAACSTTEPLLRATLCAPIEQETKKASEHCGTNILRILLLVLAAHFSTGVGAQPIPCVTCTGQHVAGSEVAYGKTLGQLQRESVILHKKEFLLADEDYTFMMTLYGHCLSLGDISPKQSSSNVEGVRKTIRLIWIKEMETAVENKNIDMIYVEAGCSPEHIGGLVDVPASSGAYAPISHIAMDKGSPAAILDEFRKYFIAKGREGLFVKMLNAKNTYGMTALDYSHHMKMHPMWRVFDQDEAIAYLCDYGGVYAYYKNIKRCK</sequence>
<comment type="caution">
    <text evidence="1">The sequence shown here is derived from an EMBL/GenBank/DDBJ whole genome shotgun (WGS) entry which is preliminary data.</text>
</comment>
<keyword evidence="2" id="KW-1185">Reference proteome</keyword>
<dbReference type="EMBL" id="PXWF02000221">
    <property type="protein sequence ID" value="PWF47955.1"/>
    <property type="molecule type" value="Genomic_DNA"/>
</dbReference>
<organism evidence="1 2">
    <name type="scientific">Massilia glaciei</name>
    <dbReference type="NCBI Taxonomy" id="1524097"/>
    <lineage>
        <taxon>Bacteria</taxon>
        <taxon>Pseudomonadati</taxon>
        <taxon>Pseudomonadota</taxon>
        <taxon>Betaproteobacteria</taxon>
        <taxon>Burkholderiales</taxon>
        <taxon>Oxalobacteraceae</taxon>
        <taxon>Telluria group</taxon>
        <taxon>Massilia</taxon>
    </lineage>
</organism>
<accession>A0A2U2HKG7</accession>
<dbReference type="AlphaFoldDB" id="A0A2U2HKG7"/>
<evidence type="ECO:0000313" key="1">
    <source>
        <dbReference type="EMBL" id="PWF47955.1"/>
    </source>
</evidence>
<protein>
    <submittedName>
        <fullName evidence="1">Uncharacterized protein</fullName>
    </submittedName>
</protein>
<dbReference type="RefSeq" id="WP_106757826.1">
    <property type="nucleotide sequence ID" value="NZ_PXWF02000221.1"/>
</dbReference>